<dbReference type="SUPFAM" id="SSF89392">
    <property type="entry name" value="Prokaryotic lipoproteins and lipoprotein localization factors"/>
    <property type="match status" value="1"/>
</dbReference>
<evidence type="ECO:0000256" key="8">
    <source>
        <dbReference type="ARBA" id="ARBA00022927"/>
    </source>
</evidence>
<comment type="similarity">
    <text evidence="2 10">Belongs to the LolA family.</text>
</comment>
<protein>
    <recommendedName>
        <fullName evidence="4 10">Outer-membrane lipoprotein carrier protein</fullName>
    </recommendedName>
</protein>
<evidence type="ECO:0000256" key="5">
    <source>
        <dbReference type="ARBA" id="ARBA00022448"/>
    </source>
</evidence>
<comment type="caution">
    <text evidence="11">The sequence shown here is derived from an EMBL/GenBank/DDBJ whole genome shotgun (WGS) entry which is preliminary data.</text>
</comment>
<sequence precursor="true">MMNSFWKKMAVVASALCVSASLYAQSATDQLRQFVQEVRSATGKFTQHTMDTQGQARPEQAGEFAFQRPGKFKWQVLKPYEQLVLSDGKQLYQYDPDLNQLTQRRVDQAIGTSPAAILFGSGQLEQSFHLSDRPEQDGLLWLRATPKSKDAGFDYMDIGFQAGTPVQLVLLDAFGQQTRITLSQLQTKVDLTADMFTFTPPADVDVVTLP</sequence>
<evidence type="ECO:0000313" key="12">
    <source>
        <dbReference type="Proteomes" id="UP001500227"/>
    </source>
</evidence>
<comment type="subcellular location">
    <subcellularLocation>
        <location evidence="1 10">Periplasm</location>
    </subcellularLocation>
</comment>
<keyword evidence="7 10" id="KW-0574">Periplasm</keyword>
<feature type="chain" id="PRO_5044919609" description="Outer-membrane lipoprotein carrier protein" evidence="10">
    <location>
        <begin position="25"/>
        <end position="210"/>
    </location>
</feature>
<dbReference type="RefSeq" id="WP_345369842.1">
    <property type="nucleotide sequence ID" value="NZ_BAABKD010000007.1"/>
</dbReference>
<dbReference type="Pfam" id="PF03548">
    <property type="entry name" value="LolA"/>
    <property type="match status" value="1"/>
</dbReference>
<dbReference type="NCBIfam" id="NF000661">
    <property type="entry name" value="PRK00031.1-3"/>
    <property type="match status" value="1"/>
</dbReference>
<dbReference type="PANTHER" id="PTHR35869">
    <property type="entry name" value="OUTER-MEMBRANE LIPOPROTEIN CARRIER PROTEIN"/>
    <property type="match status" value="1"/>
</dbReference>
<dbReference type="InterPro" id="IPR018323">
    <property type="entry name" value="OM_lipoprot_carrier_LolA_Pbac"/>
</dbReference>
<keyword evidence="9 10" id="KW-0143">Chaperone</keyword>
<dbReference type="CDD" id="cd16325">
    <property type="entry name" value="LolA"/>
    <property type="match status" value="1"/>
</dbReference>
<dbReference type="EMBL" id="BAABKD010000007">
    <property type="protein sequence ID" value="GAA5087631.1"/>
    <property type="molecule type" value="Genomic_DNA"/>
</dbReference>
<gene>
    <name evidence="10 11" type="primary">lolA</name>
    <name evidence="11" type="ORF">GCM10023337_08330</name>
</gene>
<evidence type="ECO:0000256" key="2">
    <source>
        <dbReference type="ARBA" id="ARBA00007615"/>
    </source>
</evidence>
<dbReference type="InterPro" id="IPR004564">
    <property type="entry name" value="OM_lipoprot_carrier_LolA-like"/>
</dbReference>
<dbReference type="Gene3D" id="2.50.20.10">
    <property type="entry name" value="Lipoprotein localisation LolA/LolB/LppX"/>
    <property type="match status" value="1"/>
</dbReference>
<keyword evidence="5 10" id="KW-0813">Transport</keyword>
<evidence type="ECO:0000256" key="6">
    <source>
        <dbReference type="ARBA" id="ARBA00022729"/>
    </source>
</evidence>
<dbReference type="InterPro" id="IPR029046">
    <property type="entry name" value="LolA/LolB/LppX"/>
</dbReference>
<comment type="subunit">
    <text evidence="3 10">Monomer.</text>
</comment>
<dbReference type="NCBIfam" id="TIGR00547">
    <property type="entry name" value="lolA"/>
    <property type="match status" value="1"/>
</dbReference>
<comment type="function">
    <text evidence="10">Participates in the translocation of lipoproteins from the inner membrane to the outer membrane. Only forms a complex with a lipoprotein if the residue after the N-terminal Cys is not an aspartate (The Asp acts as a targeting signal to indicate that the lipoprotein should stay in the inner membrane).</text>
</comment>
<proteinExistence type="inferred from homology"/>
<dbReference type="PANTHER" id="PTHR35869:SF1">
    <property type="entry name" value="OUTER-MEMBRANE LIPOPROTEIN CARRIER PROTEIN"/>
    <property type="match status" value="1"/>
</dbReference>
<keyword evidence="6 10" id="KW-0732">Signal</keyword>
<dbReference type="HAMAP" id="MF_00240">
    <property type="entry name" value="LolA"/>
    <property type="match status" value="1"/>
</dbReference>
<accession>A0ABP9M1T3</accession>
<evidence type="ECO:0000313" key="11">
    <source>
        <dbReference type="EMBL" id="GAA5087631.1"/>
    </source>
</evidence>
<keyword evidence="11" id="KW-0449">Lipoprotein</keyword>
<evidence type="ECO:0000256" key="7">
    <source>
        <dbReference type="ARBA" id="ARBA00022764"/>
    </source>
</evidence>
<evidence type="ECO:0000256" key="4">
    <source>
        <dbReference type="ARBA" id="ARBA00014035"/>
    </source>
</evidence>
<organism evidence="11 12">
    <name type="scientific">Paenalcaligenes hermetiae</name>
    <dbReference type="NCBI Taxonomy" id="1157987"/>
    <lineage>
        <taxon>Bacteria</taxon>
        <taxon>Pseudomonadati</taxon>
        <taxon>Pseudomonadota</taxon>
        <taxon>Betaproteobacteria</taxon>
        <taxon>Burkholderiales</taxon>
        <taxon>Alcaligenaceae</taxon>
        <taxon>Paenalcaligenes</taxon>
    </lineage>
</organism>
<reference evidence="12" key="1">
    <citation type="journal article" date="2019" name="Int. J. Syst. Evol. Microbiol.">
        <title>The Global Catalogue of Microorganisms (GCM) 10K type strain sequencing project: providing services to taxonomists for standard genome sequencing and annotation.</title>
        <authorList>
            <consortium name="The Broad Institute Genomics Platform"/>
            <consortium name="The Broad Institute Genome Sequencing Center for Infectious Disease"/>
            <person name="Wu L."/>
            <person name="Ma J."/>
        </authorList>
    </citation>
    <scope>NUCLEOTIDE SEQUENCE [LARGE SCALE GENOMIC DNA]</scope>
    <source>
        <strain evidence="12">JCM 18423</strain>
    </source>
</reference>
<keyword evidence="12" id="KW-1185">Reference proteome</keyword>
<name>A0ABP9M1T3_9BURK</name>
<evidence type="ECO:0000256" key="10">
    <source>
        <dbReference type="HAMAP-Rule" id="MF_00240"/>
    </source>
</evidence>
<keyword evidence="8 10" id="KW-0653">Protein transport</keyword>
<feature type="signal peptide" evidence="10">
    <location>
        <begin position="1"/>
        <end position="24"/>
    </location>
</feature>
<evidence type="ECO:0000256" key="9">
    <source>
        <dbReference type="ARBA" id="ARBA00023186"/>
    </source>
</evidence>
<evidence type="ECO:0000256" key="1">
    <source>
        <dbReference type="ARBA" id="ARBA00004418"/>
    </source>
</evidence>
<evidence type="ECO:0000256" key="3">
    <source>
        <dbReference type="ARBA" id="ARBA00011245"/>
    </source>
</evidence>
<dbReference type="Proteomes" id="UP001500227">
    <property type="component" value="Unassembled WGS sequence"/>
</dbReference>